<feature type="region of interest" description="Disordered" evidence="1">
    <location>
        <begin position="598"/>
        <end position="617"/>
    </location>
</feature>
<comment type="caution">
    <text evidence="2">The sequence shown here is derived from an EMBL/GenBank/DDBJ whole genome shotgun (WGS) entry which is preliminary data.</text>
</comment>
<feature type="region of interest" description="Disordered" evidence="1">
    <location>
        <begin position="570"/>
        <end position="592"/>
    </location>
</feature>
<gene>
    <name evidence="2" type="ORF">G7Z17_g7699</name>
</gene>
<dbReference type="OrthoDB" id="3506470at2759"/>
<dbReference type="AlphaFoldDB" id="A0A9P5H539"/>
<feature type="compositionally biased region" description="Polar residues" evidence="1">
    <location>
        <begin position="158"/>
        <end position="172"/>
    </location>
</feature>
<evidence type="ECO:0000313" key="2">
    <source>
        <dbReference type="EMBL" id="KAF7547480.1"/>
    </source>
</evidence>
<feature type="compositionally biased region" description="Acidic residues" evidence="1">
    <location>
        <begin position="221"/>
        <end position="235"/>
    </location>
</feature>
<organism evidence="2 3">
    <name type="scientific">Cylindrodendrum hubeiense</name>
    <dbReference type="NCBI Taxonomy" id="595255"/>
    <lineage>
        <taxon>Eukaryota</taxon>
        <taxon>Fungi</taxon>
        <taxon>Dikarya</taxon>
        <taxon>Ascomycota</taxon>
        <taxon>Pezizomycotina</taxon>
        <taxon>Sordariomycetes</taxon>
        <taxon>Hypocreomycetidae</taxon>
        <taxon>Hypocreales</taxon>
        <taxon>Nectriaceae</taxon>
        <taxon>Cylindrodendrum</taxon>
    </lineage>
</organism>
<keyword evidence="3" id="KW-1185">Reference proteome</keyword>
<protein>
    <submittedName>
        <fullName evidence="2">Uncharacterized protein</fullName>
    </submittedName>
</protein>
<feature type="compositionally biased region" description="Basic residues" evidence="1">
    <location>
        <begin position="327"/>
        <end position="342"/>
    </location>
</feature>
<feature type="region of interest" description="Disordered" evidence="1">
    <location>
        <begin position="217"/>
        <end position="369"/>
    </location>
</feature>
<name>A0A9P5H539_9HYPO</name>
<feature type="compositionally biased region" description="Low complexity" evidence="1">
    <location>
        <begin position="309"/>
        <end position="325"/>
    </location>
</feature>
<proteinExistence type="predicted"/>
<dbReference type="Proteomes" id="UP000722485">
    <property type="component" value="Unassembled WGS sequence"/>
</dbReference>
<sequence length="708" mass="78132">MSVLGPRIPVAIYLYREDPGLTLEAARRRSAPAILKRRSVSSMKDLLPLSLPKPRCSSPSGKSVEEAMNEEMGQCFPEVLARDLEMSSSVFAAKNMTAGSPSMEFVFEEKNKQRTMSCPGRILTSPYQTASLRVQSLGAIEERDSVVSFLEHRGYGTEGTSDLDSLPGTDSSGGLEGPSIRLRQQSIITTATSLTSASGSAPSPKALKFRQLSREHSWINDESDDDCDMEEDEEITREQPVALSPRPPTPPNTDSVFDNMGSIKELARSRTPLHQKTHSINDTLSRRHSVRSVDVPPRRASLTCTTTLSNSYSRSQSLSPGPDSKSSPRRRRRSFQPSRRTRGLYEDEIDQSTSISLTPDHRGHDFEGDSLSFDEDSIFDADLQPWPRPSTVYIQTTPPPSPLPTVQAWLDRSNPPYTTQITVDDLAKAVPLPPDVMETLRVSIACFPETMLLSSSLTIETIRTYSKKVRHPSTDIWRESLGDLTPQAPRKSLWKKVVSHSRGSISTRLQRSSQHSIEAVPVEVTQSQEGFASPNPWAPLRHVFGSCSDYICDALYAHMVAYNYISRIPRSQPPSSHRVSTASSKKSQNEDIPKKAASLLGLDSPQHPATPSLGRKTKKFSTPLTAWGFGKDEMTPVGGASSAAQDNTTRNIEAGLLRCIMRLIGTARMMAEEGSGEERMMEVDPQEADVIFVRSLCEIVRISEEAAL</sequence>
<reference evidence="2" key="1">
    <citation type="submission" date="2020-03" db="EMBL/GenBank/DDBJ databases">
        <title>Draft Genome Sequence of Cylindrodendrum hubeiense.</title>
        <authorList>
            <person name="Buettner E."/>
            <person name="Kellner H."/>
        </authorList>
    </citation>
    <scope>NUCLEOTIDE SEQUENCE</scope>
    <source>
        <strain evidence="2">IHI 201604</strain>
    </source>
</reference>
<evidence type="ECO:0000256" key="1">
    <source>
        <dbReference type="SAM" id="MobiDB-lite"/>
    </source>
</evidence>
<feature type="region of interest" description="Disordered" evidence="1">
    <location>
        <begin position="156"/>
        <end position="179"/>
    </location>
</feature>
<feature type="compositionally biased region" description="Polar residues" evidence="1">
    <location>
        <begin position="577"/>
        <end position="586"/>
    </location>
</feature>
<evidence type="ECO:0000313" key="3">
    <source>
        <dbReference type="Proteomes" id="UP000722485"/>
    </source>
</evidence>
<dbReference type="EMBL" id="JAANBB010000177">
    <property type="protein sequence ID" value="KAF7547480.1"/>
    <property type="molecule type" value="Genomic_DNA"/>
</dbReference>
<accession>A0A9P5H539</accession>